<protein>
    <submittedName>
        <fullName evidence="1">Uncharacterized protein</fullName>
    </submittedName>
</protein>
<reference evidence="1" key="1">
    <citation type="submission" date="2014-09" db="EMBL/GenBank/DDBJ databases">
        <authorList>
            <person name="Magalhaes I.L.F."/>
            <person name="Oliveira U."/>
            <person name="Santos F.R."/>
            <person name="Vidigal T.H.D.A."/>
            <person name="Brescovit A.D."/>
            <person name="Santos A.J."/>
        </authorList>
    </citation>
    <scope>NUCLEOTIDE SEQUENCE</scope>
    <source>
        <tissue evidence="1">Shoot tissue taken approximately 20 cm above the soil surface</tissue>
    </source>
</reference>
<dbReference type="AlphaFoldDB" id="A0A0A8YDE6"/>
<name>A0A0A8YDE6_ARUDO</name>
<proteinExistence type="predicted"/>
<evidence type="ECO:0000313" key="1">
    <source>
        <dbReference type="EMBL" id="JAD23984.1"/>
    </source>
</evidence>
<organism evidence="1">
    <name type="scientific">Arundo donax</name>
    <name type="common">Giant reed</name>
    <name type="synonym">Donax arundinaceus</name>
    <dbReference type="NCBI Taxonomy" id="35708"/>
    <lineage>
        <taxon>Eukaryota</taxon>
        <taxon>Viridiplantae</taxon>
        <taxon>Streptophyta</taxon>
        <taxon>Embryophyta</taxon>
        <taxon>Tracheophyta</taxon>
        <taxon>Spermatophyta</taxon>
        <taxon>Magnoliopsida</taxon>
        <taxon>Liliopsida</taxon>
        <taxon>Poales</taxon>
        <taxon>Poaceae</taxon>
        <taxon>PACMAD clade</taxon>
        <taxon>Arundinoideae</taxon>
        <taxon>Arundineae</taxon>
        <taxon>Arundo</taxon>
    </lineage>
</organism>
<sequence>MHDLHLVASHRLMLLLGPHSSMDSRRMVTGWRLWYNLG</sequence>
<accession>A0A0A8YDE6</accession>
<reference evidence="1" key="2">
    <citation type="journal article" date="2015" name="Data Brief">
        <title>Shoot transcriptome of the giant reed, Arundo donax.</title>
        <authorList>
            <person name="Barrero R.A."/>
            <person name="Guerrero F.D."/>
            <person name="Moolhuijzen P."/>
            <person name="Goolsby J.A."/>
            <person name="Tidwell J."/>
            <person name="Bellgard S.E."/>
            <person name="Bellgard M.I."/>
        </authorList>
    </citation>
    <scope>NUCLEOTIDE SEQUENCE</scope>
    <source>
        <tissue evidence="1">Shoot tissue taken approximately 20 cm above the soil surface</tissue>
    </source>
</reference>
<dbReference type="EMBL" id="GBRH01273911">
    <property type="protein sequence ID" value="JAD23984.1"/>
    <property type="molecule type" value="Transcribed_RNA"/>
</dbReference>